<dbReference type="EMBL" id="SBLB01000003">
    <property type="protein sequence ID" value="RYC69499.1"/>
    <property type="molecule type" value="Genomic_DNA"/>
</dbReference>
<dbReference type="InterPro" id="IPR011006">
    <property type="entry name" value="CheY-like_superfamily"/>
</dbReference>
<dbReference type="Gene3D" id="3.40.50.2300">
    <property type="match status" value="1"/>
</dbReference>
<evidence type="ECO:0000256" key="1">
    <source>
        <dbReference type="PROSITE-ProRule" id="PRU00169"/>
    </source>
</evidence>
<dbReference type="PANTHER" id="PTHR44520:SF2">
    <property type="entry name" value="RESPONSE REGULATOR RCP1"/>
    <property type="match status" value="1"/>
</dbReference>
<dbReference type="PANTHER" id="PTHR44520">
    <property type="entry name" value="RESPONSE REGULATOR RCP1-RELATED"/>
    <property type="match status" value="1"/>
</dbReference>
<gene>
    <name evidence="3" type="ORF">EQG79_12910</name>
</gene>
<dbReference type="Pfam" id="PF00072">
    <property type="entry name" value="Response_reg"/>
    <property type="match status" value="1"/>
</dbReference>
<accession>A0A4Q2URP2</accession>
<feature type="modified residue" description="4-aspartylphosphate" evidence="1">
    <location>
        <position position="61"/>
    </location>
</feature>
<comment type="caution">
    <text evidence="3">The sequence shown here is derived from an EMBL/GenBank/DDBJ whole genome shotgun (WGS) entry which is preliminary data.</text>
</comment>
<name>A0A4Q2URP2_9BACT</name>
<dbReference type="InterPro" id="IPR052893">
    <property type="entry name" value="TCS_response_regulator"/>
</dbReference>
<evidence type="ECO:0000313" key="3">
    <source>
        <dbReference type="EMBL" id="RYC69499.1"/>
    </source>
</evidence>
<dbReference type="Proteomes" id="UP000290407">
    <property type="component" value="Unassembled WGS sequence"/>
</dbReference>
<reference evidence="3 4" key="1">
    <citation type="submission" date="2019-01" db="EMBL/GenBank/DDBJ databases">
        <title>Spirosoma flava sp. nov., a propanil-degrading bacterium isolated from herbicide-contaminated soil.</title>
        <authorList>
            <person name="Zhang L."/>
            <person name="Jiang J.-D."/>
        </authorList>
    </citation>
    <scope>NUCLEOTIDE SEQUENCE [LARGE SCALE GENOMIC DNA]</scope>
    <source>
        <strain evidence="3 4">TY50</strain>
    </source>
</reference>
<dbReference type="SUPFAM" id="SSF52172">
    <property type="entry name" value="CheY-like"/>
    <property type="match status" value="1"/>
</dbReference>
<dbReference type="RefSeq" id="WP_077923599.1">
    <property type="nucleotide sequence ID" value="NZ_SBLB01000003.1"/>
</dbReference>
<proteinExistence type="predicted"/>
<sequence>MPHRNKDCVFIVDDDEDDLFIIQQVFSQYSPECQLKPLTSGMALLDALAEAPALPNLILLDLNMPQMSGLETLAHLRQHKTYATIPVVVLTTSDHARDKQQAAQLKASGFITKPSTIEQYNKVVLKLRQDWLLGNCVPDQPAGCC</sequence>
<keyword evidence="4" id="KW-1185">Reference proteome</keyword>
<keyword evidence="1" id="KW-0597">Phosphoprotein</keyword>
<feature type="domain" description="Response regulatory" evidence="2">
    <location>
        <begin position="8"/>
        <end position="128"/>
    </location>
</feature>
<organism evidence="3 4">
    <name type="scientific">Spirosoma sordidisoli</name>
    <dbReference type="NCBI Taxonomy" id="2502893"/>
    <lineage>
        <taxon>Bacteria</taxon>
        <taxon>Pseudomonadati</taxon>
        <taxon>Bacteroidota</taxon>
        <taxon>Cytophagia</taxon>
        <taxon>Cytophagales</taxon>
        <taxon>Cytophagaceae</taxon>
        <taxon>Spirosoma</taxon>
    </lineage>
</organism>
<dbReference type="InterPro" id="IPR001789">
    <property type="entry name" value="Sig_transdc_resp-reg_receiver"/>
</dbReference>
<dbReference type="GO" id="GO:0000160">
    <property type="term" value="P:phosphorelay signal transduction system"/>
    <property type="evidence" value="ECO:0007669"/>
    <property type="project" value="InterPro"/>
</dbReference>
<dbReference type="CDD" id="cd17557">
    <property type="entry name" value="REC_Rcp-like"/>
    <property type="match status" value="1"/>
</dbReference>
<dbReference type="SMART" id="SM00448">
    <property type="entry name" value="REC"/>
    <property type="match status" value="1"/>
</dbReference>
<dbReference type="AlphaFoldDB" id="A0A4Q2URP2"/>
<dbReference type="PROSITE" id="PS50110">
    <property type="entry name" value="RESPONSE_REGULATORY"/>
    <property type="match status" value="1"/>
</dbReference>
<protein>
    <submittedName>
        <fullName evidence="3">Response regulator</fullName>
    </submittedName>
</protein>
<evidence type="ECO:0000313" key="4">
    <source>
        <dbReference type="Proteomes" id="UP000290407"/>
    </source>
</evidence>
<evidence type="ECO:0000259" key="2">
    <source>
        <dbReference type="PROSITE" id="PS50110"/>
    </source>
</evidence>